<sequence>MLKKTDLSGDDSGATTLLLELDDPEGMEIPNKPGDRLGVFTCNKIQLIEGILERLEPIMNFDTPMEHQTQNQSHTLNETVKTWVPHEKFSPN</sequence>
<dbReference type="InterPro" id="IPR023173">
    <property type="entry name" value="NADPH_Cyt_P450_Rdtase_alpha"/>
</dbReference>
<dbReference type="GO" id="GO:0016491">
    <property type="term" value="F:oxidoreductase activity"/>
    <property type="evidence" value="ECO:0007669"/>
    <property type="project" value="InterPro"/>
</dbReference>
<feature type="compositionally biased region" description="Polar residues" evidence="1">
    <location>
        <begin position="66"/>
        <end position="80"/>
    </location>
</feature>
<comment type="caution">
    <text evidence="2">The sequence shown here is derived from an EMBL/GenBank/DDBJ whole genome shotgun (WGS) entry which is preliminary data.</text>
</comment>
<name>A0A835CME7_APHGI</name>
<dbReference type="Gene3D" id="1.20.990.10">
    <property type="entry name" value="NADPH-cytochrome p450 Reductase, Chain A, domain 3"/>
    <property type="match status" value="1"/>
</dbReference>
<dbReference type="Gene3D" id="2.40.30.10">
    <property type="entry name" value="Translation factors"/>
    <property type="match status" value="1"/>
</dbReference>
<accession>A0A835CME7</accession>
<dbReference type="Proteomes" id="UP000639338">
    <property type="component" value="Unassembled WGS sequence"/>
</dbReference>
<evidence type="ECO:0000313" key="2">
    <source>
        <dbReference type="EMBL" id="KAF7989222.1"/>
    </source>
</evidence>
<dbReference type="OrthoDB" id="1688044at2759"/>
<gene>
    <name evidence="2" type="ORF">HCN44_007819</name>
</gene>
<dbReference type="InterPro" id="IPR017938">
    <property type="entry name" value="Riboflavin_synthase-like_b-brl"/>
</dbReference>
<evidence type="ECO:0000313" key="3">
    <source>
        <dbReference type="Proteomes" id="UP000639338"/>
    </source>
</evidence>
<keyword evidence="3" id="KW-1185">Reference proteome</keyword>
<dbReference type="AlphaFoldDB" id="A0A835CME7"/>
<dbReference type="SUPFAM" id="SSF63380">
    <property type="entry name" value="Riboflavin synthase domain-like"/>
    <property type="match status" value="1"/>
</dbReference>
<dbReference type="EMBL" id="JACMRX010000005">
    <property type="protein sequence ID" value="KAF7989222.1"/>
    <property type="molecule type" value="Genomic_DNA"/>
</dbReference>
<feature type="region of interest" description="Disordered" evidence="1">
    <location>
        <begin position="66"/>
        <end position="92"/>
    </location>
</feature>
<organism evidence="2 3">
    <name type="scientific">Aphidius gifuensis</name>
    <name type="common">Parasitoid wasp</name>
    <dbReference type="NCBI Taxonomy" id="684658"/>
    <lineage>
        <taxon>Eukaryota</taxon>
        <taxon>Metazoa</taxon>
        <taxon>Ecdysozoa</taxon>
        <taxon>Arthropoda</taxon>
        <taxon>Hexapoda</taxon>
        <taxon>Insecta</taxon>
        <taxon>Pterygota</taxon>
        <taxon>Neoptera</taxon>
        <taxon>Endopterygota</taxon>
        <taxon>Hymenoptera</taxon>
        <taxon>Apocrita</taxon>
        <taxon>Ichneumonoidea</taxon>
        <taxon>Braconidae</taxon>
        <taxon>Aphidiinae</taxon>
        <taxon>Aphidius</taxon>
    </lineage>
</organism>
<proteinExistence type="predicted"/>
<evidence type="ECO:0000256" key="1">
    <source>
        <dbReference type="SAM" id="MobiDB-lite"/>
    </source>
</evidence>
<reference evidence="2 3" key="1">
    <citation type="submission" date="2020-08" db="EMBL/GenBank/DDBJ databases">
        <title>Aphidius gifuensis genome sequencing and assembly.</title>
        <authorList>
            <person name="Du Z."/>
        </authorList>
    </citation>
    <scope>NUCLEOTIDE SEQUENCE [LARGE SCALE GENOMIC DNA]</scope>
    <source>
        <strain evidence="2">YNYX2018</strain>
        <tissue evidence="2">Adults</tissue>
    </source>
</reference>
<protein>
    <submittedName>
        <fullName evidence="2">Uncharacterized protein</fullName>
    </submittedName>
</protein>